<evidence type="ECO:0008006" key="5">
    <source>
        <dbReference type="Google" id="ProtNLM"/>
    </source>
</evidence>
<organism evidence="3 4">
    <name type="scientific">Streptomyces fulvorobeus</name>
    <dbReference type="NCBI Taxonomy" id="284028"/>
    <lineage>
        <taxon>Bacteria</taxon>
        <taxon>Bacillati</taxon>
        <taxon>Actinomycetota</taxon>
        <taxon>Actinomycetes</taxon>
        <taxon>Kitasatosporales</taxon>
        <taxon>Streptomycetaceae</taxon>
        <taxon>Streptomyces</taxon>
    </lineage>
</organism>
<keyword evidence="2" id="KW-0732">Signal</keyword>
<keyword evidence="1" id="KW-0813">Transport</keyword>
<dbReference type="InterPro" id="IPR051313">
    <property type="entry name" value="Bact_iron-sidero_bind"/>
</dbReference>
<reference evidence="3 4" key="1">
    <citation type="submission" date="2020-05" db="EMBL/GenBank/DDBJ databases">
        <title>Whole genome shotgun sequence of Streptomyces fulvorobeus NBRC 15897.</title>
        <authorList>
            <person name="Komaki H."/>
            <person name="Tamura T."/>
        </authorList>
    </citation>
    <scope>NUCLEOTIDE SEQUENCE [LARGE SCALE GENOMIC DNA]</scope>
    <source>
        <strain evidence="3 4">NBRC 15897</strain>
    </source>
</reference>
<comment type="caution">
    <text evidence="3">The sequence shown here is derived from an EMBL/GenBank/DDBJ whole genome shotgun (WGS) entry which is preliminary data.</text>
</comment>
<dbReference type="Proteomes" id="UP000498980">
    <property type="component" value="Unassembled WGS sequence"/>
</dbReference>
<protein>
    <recommendedName>
        <fullName evidence="5">ABC transporter substrate-binding protein</fullName>
    </recommendedName>
</protein>
<dbReference type="AlphaFoldDB" id="A0A7J0CDN7"/>
<keyword evidence="4" id="KW-1185">Reference proteome</keyword>
<dbReference type="EMBL" id="BLWC01000001">
    <property type="protein sequence ID" value="GFM99904.1"/>
    <property type="molecule type" value="Genomic_DNA"/>
</dbReference>
<evidence type="ECO:0000256" key="1">
    <source>
        <dbReference type="ARBA" id="ARBA00022448"/>
    </source>
</evidence>
<name>A0A7J0CDN7_9ACTN</name>
<dbReference type="Gene3D" id="3.40.50.1980">
    <property type="entry name" value="Nitrogenase molybdenum iron protein domain"/>
    <property type="match status" value="1"/>
</dbReference>
<evidence type="ECO:0000313" key="3">
    <source>
        <dbReference type="EMBL" id="GFM99904.1"/>
    </source>
</evidence>
<proteinExistence type="predicted"/>
<evidence type="ECO:0000256" key="2">
    <source>
        <dbReference type="ARBA" id="ARBA00022729"/>
    </source>
</evidence>
<evidence type="ECO:0000313" key="4">
    <source>
        <dbReference type="Proteomes" id="UP000498980"/>
    </source>
</evidence>
<dbReference type="PANTHER" id="PTHR30532:SF24">
    <property type="entry name" value="FERRIC ENTEROBACTIN-BINDING PERIPLASMIC PROTEIN FEPB"/>
    <property type="match status" value="1"/>
</dbReference>
<dbReference type="GO" id="GO:0030288">
    <property type="term" value="C:outer membrane-bounded periplasmic space"/>
    <property type="evidence" value="ECO:0007669"/>
    <property type="project" value="TreeGrafter"/>
</dbReference>
<gene>
    <name evidence="3" type="ORF">Sfulv_47150</name>
</gene>
<dbReference type="PROSITE" id="PS51257">
    <property type="entry name" value="PROKAR_LIPOPROTEIN"/>
    <property type="match status" value="1"/>
</dbReference>
<dbReference type="SUPFAM" id="SSF53807">
    <property type="entry name" value="Helical backbone' metal receptor"/>
    <property type="match status" value="1"/>
</dbReference>
<accession>A0A7J0CDN7</accession>
<sequence>MLGSTRVRRHTIAASATAAALALVLGGCSSGSDGEKKTADSSAKGEGAFPVSVKSALGTAKIDAKPERVVTLGQGSAETAIALGTTPWASRATSGAATRAATCRGSTRP</sequence>
<dbReference type="PANTHER" id="PTHR30532">
    <property type="entry name" value="IRON III DICITRATE-BINDING PERIPLASMIC PROTEIN"/>
    <property type="match status" value="1"/>
</dbReference>